<feature type="domain" description="SCP" evidence="1">
    <location>
        <begin position="111"/>
        <end position="227"/>
    </location>
</feature>
<dbReference type="STRING" id="927083.DB32_002878"/>
<dbReference type="KEGG" id="samy:DB32_002878"/>
<dbReference type="Proteomes" id="UP000034883">
    <property type="component" value="Chromosome"/>
</dbReference>
<dbReference type="SUPFAM" id="SSF55797">
    <property type="entry name" value="PR-1-like"/>
    <property type="match status" value="1"/>
</dbReference>
<evidence type="ECO:0000259" key="1">
    <source>
        <dbReference type="Pfam" id="PF00188"/>
    </source>
</evidence>
<keyword evidence="3" id="KW-1185">Reference proteome</keyword>
<dbReference type="PANTHER" id="PTHR31157:SF1">
    <property type="entry name" value="SCP DOMAIN-CONTAINING PROTEIN"/>
    <property type="match status" value="1"/>
</dbReference>
<dbReference type="Pfam" id="PF00188">
    <property type="entry name" value="CAP"/>
    <property type="match status" value="1"/>
</dbReference>
<evidence type="ECO:0000313" key="2">
    <source>
        <dbReference type="EMBL" id="AKF05729.1"/>
    </source>
</evidence>
<protein>
    <submittedName>
        <fullName evidence="2">Transporter</fullName>
    </submittedName>
</protein>
<dbReference type="InterPro" id="IPR014044">
    <property type="entry name" value="CAP_dom"/>
</dbReference>
<dbReference type="PANTHER" id="PTHR31157">
    <property type="entry name" value="SCP DOMAIN-CONTAINING PROTEIN"/>
    <property type="match status" value="1"/>
</dbReference>
<sequence>MSCSRSVAVCAIVLVVVMTGCEGSVDDDRPRVSLDGAMGGADAGPATGDECETLGEIGACNGTTARWCEGGAVREERCADDARVCGVVAGRHRCTDPPPPECGDPIEQEQLRITNEERTRAGLSPLECDPGLTRAARLHSQDMCDQGYFEHDSLDGRTFRDRIDAQGVSWRAIGENIARGQPTPQAVHDAWMDSSGHRANILGEQFGRIGIGHVACGGNGPYWTQDFAD</sequence>
<dbReference type="OrthoDB" id="68195at2"/>
<dbReference type="Gene3D" id="3.40.33.10">
    <property type="entry name" value="CAP"/>
    <property type="match status" value="1"/>
</dbReference>
<name>A0A0F6SET0_9BACT</name>
<dbReference type="AlphaFoldDB" id="A0A0F6SET0"/>
<organism evidence="2 3">
    <name type="scientific">Sandaracinus amylolyticus</name>
    <dbReference type="NCBI Taxonomy" id="927083"/>
    <lineage>
        <taxon>Bacteria</taxon>
        <taxon>Pseudomonadati</taxon>
        <taxon>Myxococcota</taxon>
        <taxon>Polyangia</taxon>
        <taxon>Polyangiales</taxon>
        <taxon>Sandaracinaceae</taxon>
        <taxon>Sandaracinus</taxon>
    </lineage>
</organism>
<accession>A0A0F6SET0</accession>
<evidence type="ECO:0000313" key="3">
    <source>
        <dbReference type="Proteomes" id="UP000034883"/>
    </source>
</evidence>
<dbReference type="InterPro" id="IPR035940">
    <property type="entry name" value="CAP_sf"/>
</dbReference>
<proteinExistence type="predicted"/>
<dbReference type="RefSeq" id="WP_053232967.1">
    <property type="nucleotide sequence ID" value="NZ_CP011125.1"/>
</dbReference>
<dbReference type="PROSITE" id="PS51257">
    <property type="entry name" value="PROKAR_LIPOPROTEIN"/>
    <property type="match status" value="1"/>
</dbReference>
<gene>
    <name evidence="2" type="ORF">DB32_002878</name>
</gene>
<reference evidence="2 3" key="1">
    <citation type="submission" date="2015-03" db="EMBL/GenBank/DDBJ databases">
        <title>Genome assembly of Sandaracinus amylolyticus DSM 53668.</title>
        <authorList>
            <person name="Sharma G."/>
            <person name="Subramanian S."/>
        </authorList>
    </citation>
    <scope>NUCLEOTIDE SEQUENCE [LARGE SCALE GENOMIC DNA]</scope>
    <source>
        <strain evidence="2 3">DSM 53668</strain>
    </source>
</reference>
<dbReference type="EMBL" id="CP011125">
    <property type="protein sequence ID" value="AKF05729.1"/>
    <property type="molecule type" value="Genomic_DNA"/>
</dbReference>
<dbReference type="CDD" id="cd05379">
    <property type="entry name" value="CAP_bacterial"/>
    <property type="match status" value="1"/>
</dbReference>